<dbReference type="EMBL" id="JACHXF010000013">
    <property type="protein sequence ID" value="MBB3098109.1"/>
    <property type="molecule type" value="Genomic_DNA"/>
</dbReference>
<accession>A0A7W5FH11</accession>
<dbReference type="AlphaFoldDB" id="A0A7W5FH11"/>
<gene>
    <name evidence="1" type="ORF">FHR83_005794</name>
</gene>
<organism evidence="1 2">
    <name type="scientific">Actinoplanes campanulatus</name>
    <dbReference type="NCBI Taxonomy" id="113559"/>
    <lineage>
        <taxon>Bacteria</taxon>
        <taxon>Bacillati</taxon>
        <taxon>Actinomycetota</taxon>
        <taxon>Actinomycetes</taxon>
        <taxon>Micromonosporales</taxon>
        <taxon>Micromonosporaceae</taxon>
        <taxon>Actinoplanes</taxon>
    </lineage>
</organism>
<sequence>MDMSAVVLSTQIARRDVGSALPHAPVLPHRPRRNPIRSAARHIRRLLRRNG</sequence>
<name>A0A7W5FH11_9ACTN</name>
<protein>
    <submittedName>
        <fullName evidence="1">Uncharacterized protein</fullName>
    </submittedName>
</protein>
<proteinExistence type="predicted"/>
<keyword evidence="2" id="KW-1185">Reference proteome</keyword>
<evidence type="ECO:0000313" key="1">
    <source>
        <dbReference type="EMBL" id="MBB3098109.1"/>
    </source>
</evidence>
<dbReference type="Proteomes" id="UP000590749">
    <property type="component" value="Unassembled WGS sequence"/>
</dbReference>
<reference evidence="1 2" key="1">
    <citation type="submission" date="2020-08" db="EMBL/GenBank/DDBJ databases">
        <title>Genomic Encyclopedia of Type Strains, Phase III (KMG-III): the genomes of soil and plant-associated and newly described type strains.</title>
        <authorList>
            <person name="Whitman W."/>
        </authorList>
    </citation>
    <scope>NUCLEOTIDE SEQUENCE [LARGE SCALE GENOMIC DNA]</scope>
    <source>
        <strain evidence="1 2">CECT 3287</strain>
    </source>
</reference>
<comment type="caution">
    <text evidence="1">The sequence shown here is derived from an EMBL/GenBank/DDBJ whole genome shotgun (WGS) entry which is preliminary data.</text>
</comment>
<dbReference type="RefSeq" id="WP_183223840.1">
    <property type="nucleotide sequence ID" value="NZ_BMPW01000014.1"/>
</dbReference>
<evidence type="ECO:0000313" key="2">
    <source>
        <dbReference type="Proteomes" id="UP000590749"/>
    </source>
</evidence>